<keyword evidence="1" id="KW-1133">Transmembrane helix</keyword>
<evidence type="ECO:0000256" key="1">
    <source>
        <dbReference type="SAM" id="Phobius"/>
    </source>
</evidence>
<keyword evidence="1" id="KW-0812">Transmembrane</keyword>
<proteinExistence type="predicted"/>
<accession>A0ABQ4URB2</accession>
<feature type="transmembrane region" description="Helical" evidence="1">
    <location>
        <begin position="59"/>
        <end position="80"/>
    </location>
</feature>
<keyword evidence="1" id="KW-0472">Membrane</keyword>
<protein>
    <submittedName>
        <fullName evidence="2">Anti-sigma-F factor NrsF</fullName>
    </submittedName>
</protein>
<keyword evidence="3" id="KW-1185">Reference proteome</keyword>
<reference evidence="2" key="1">
    <citation type="journal article" date="2021" name="Front. Microbiol.">
        <title>Comprehensive Comparative Genomics and Phenotyping of Methylobacterium Species.</title>
        <authorList>
            <person name="Alessa O."/>
            <person name="Ogura Y."/>
            <person name="Fujitani Y."/>
            <person name="Takami H."/>
            <person name="Hayashi T."/>
            <person name="Sahin N."/>
            <person name="Tani A."/>
        </authorList>
    </citation>
    <scope>NUCLEOTIDE SEQUENCE</scope>
    <source>
        <strain evidence="2">NBRC 15686</strain>
    </source>
</reference>
<evidence type="ECO:0000313" key="2">
    <source>
        <dbReference type="EMBL" id="GJE68285.1"/>
    </source>
</evidence>
<name>A0ABQ4URB2_9HYPH</name>
<feature type="transmembrane region" description="Helical" evidence="1">
    <location>
        <begin position="132"/>
        <end position="150"/>
    </location>
</feature>
<feature type="transmembrane region" description="Helical" evidence="1">
    <location>
        <begin position="27"/>
        <end position="47"/>
    </location>
</feature>
<gene>
    <name evidence="2" type="primary">nrsF</name>
    <name evidence="2" type="ORF">LNAOJCKE_5522</name>
</gene>
<sequence>MTSTDALIHGLSADLAPVRRRSVRRELAAVVGLAAAELALILMAGAMRPDMGSVILSPFMAWKIGGLALLAGVSGAVAIRSFAPPAASRRDLMFAFALAVLVMAAGVFVTSAAESGEPLLERLSPARGLRCAVAIVVLSLPLMSLLALLMRRAAPVHPKRSALATGLAAATCGALVFTVCCPANDPLYIVVWYSAGIAAVAATARWLLPRRFRL</sequence>
<feature type="transmembrane region" description="Helical" evidence="1">
    <location>
        <begin position="162"/>
        <end position="180"/>
    </location>
</feature>
<dbReference type="Proteomes" id="UP001055039">
    <property type="component" value="Unassembled WGS sequence"/>
</dbReference>
<dbReference type="Pfam" id="PF06532">
    <property type="entry name" value="NrsF"/>
    <property type="match status" value="1"/>
</dbReference>
<feature type="transmembrane region" description="Helical" evidence="1">
    <location>
        <begin position="186"/>
        <end position="208"/>
    </location>
</feature>
<dbReference type="InterPro" id="IPR009495">
    <property type="entry name" value="NrsF"/>
</dbReference>
<dbReference type="RefSeq" id="WP_238229081.1">
    <property type="nucleotide sequence ID" value="NZ_BAAADH010000083.1"/>
</dbReference>
<organism evidence="2 3">
    <name type="scientific">Methylorubrum aminovorans</name>
    <dbReference type="NCBI Taxonomy" id="269069"/>
    <lineage>
        <taxon>Bacteria</taxon>
        <taxon>Pseudomonadati</taxon>
        <taxon>Pseudomonadota</taxon>
        <taxon>Alphaproteobacteria</taxon>
        <taxon>Hyphomicrobiales</taxon>
        <taxon>Methylobacteriaceae</taxon>
        <taxon>Methylorubrum</taxon>
    </lineage>
</organism>
<feature type="transmembrane region" description="Helical" evidence="1">
    <location>
        <begin position="92"/>
        <end position="112"/>
    </location>
</feature>
<dbReference type="EMBL" id="BPRC01000052">
    <property type="protein sequence ID" value="GJE68285.1"/>
    <property type="molecule type" value="Genomic_DNA"/>
</dbReference>
<comment type="caution">
    <text evidence="2">The sequence shown here is derived from an EMBL/GenBank/DDBJ whole genome shotgun (WGS) entry which is preliminary data.</text>
</comment>
<reference evidence="2" key="2">
    <citation type="submission" date="2021-08" db="EMBL/GenBank/DDBJ databases">
        <authorList>
            <person name="Tani A."/>
            <person name="Ola A."/>
            <person name="Ogura Y."/>
            <person name="Katsura K."/>
            <person name="Hayashi T."/>
        </authorList>
    </citation>
    <scope>NUCLEOTIDE SEQUENCE</scope>
    <source>
        <strain evidence="2">NBRC 15686</strain>
    </source>
</reference>
<evidence type="ECO:0000313" key="3">
    <source>
        <dbReference type="Proteomes" id="UP001055039"/>
    </source>
</evidence>